<organism evidence="2 3">
    <name type="scientific">Amycolatopsis endophytica</name>
    <dbReference type="NCBI Taxonomy" id="860233"/>
    <lineage>
        <taxon>Bacteria</taxon>
        <taxon>Bacillati</taxon>
        <taxon>Actinomycetota</taxon>
        <taxon>Actinomycetes</taxon>
        <taxon>Pseudonocardiales</taxon>
        <taxon>Pseudonocardiaceae</taxon>
        <taxon>Amycolatopsis</taxon>
    </lineage>
</organism>
<comment type="caution">
    <text evidence="2">The sequence shown here is derived from an EMBL/GenBank/DDBJ whole genome shotgun (WGS) entry which is preliminary data.</text>
</comment>
<feature type="compositionally biased region" description="Basic residues" evidence="1">
    <location>
        <begin position="33"/>
        <end position="42"/>
    </location>
</feature>
<dbReference type="Proteomes" id="UP000549616">
    <property type="component" value="Unassembled WGS sequence"/>
</dbReference>
<accession>A0A853BAW8</accession>
<dbReference type="EMBL" id="JACCFK010000002">
    <property type="protein sequence ID" value="NYI92319.1"/>
    <property type="molecule type" value="Genomic_DNA"/>
</dbReference>
<name>A0A853BAW8_9PSEU</name>
<protein>
    <submittedName>
        <fullName evidence="2">Uncharacterized protein</fullName>
    </submittedName>
</protein>
<proteinExistence type="predicted"/>
<evidence type="ECO:0000256" key="1">
    <source>
        <dbReference type="SAM" id="MobiDB-lite"/>
    </source>
</evidence>
<keyword evidence="3" id="KW-1185">Reference proteome</keyword>
<evidence type="ECO:0000313" key="2">
    <source>
        <dbReference type="EMBL" id="NYI92319.1"/>
    </source>
</evidence>
<feature type="region of interest" description="Disordered" evidence="1">
    <location>
        <begin position="1"/>
        <end position="42"/>
    </location>
</feature>
<dbReference type="AlphaFoldDB" id="A0A853BAW8"/>
<reference evidence="2 3" key="1">
    <citation type="submission" date="2020-07" db="EMBL/GenBank/DDBJ databases">
        <title>Sequencing the genomes of 1000 actinobacteria strains.</title>
        <authorList>
            <person name="Klenk H.-P."/>
        </authorList>
    </citation>
    <scope>NUCLEOTIDE SEQUENCE [LARGE SCALE GENOMIC DNA]</scope>
    <source>
        <strain evidence="2 3">DSM 104006</strain>
    </source>
</reference>
<gene>
    <name evidence="2" type="ORF">HNR02_005694</name>
</gene>
<evidence type="ECO:0000313" key="3">
    <source>
        <dbReference type="Proteomes" id="UP000549616"/>
    </source>
</evidence>
<dbReference type="RefSeq" id="WP_281377435.1">
    <property type="nucleotide sequence ID" value="NZ_JACCFK010000002.1"/>
</dbReference>
<sequence>MTTLHVLDVPENATVPAPASQDPAVSAGSAGGMRRRSPPCTI</sequence>